<name>A0A836CIJ6_9STRA</name>
<gene>
    <name evidence="2" type="ORF">JKP88DRAFT_347881</name>
</gene>
<dbReference type="Proteomes" id="UP000664859">
    <property type="component" value="Unassembled WGS sequence"/>
</dbReference>
<reference evidence="2" key="1">
    <citation type="submission" date="2021-02" db="EMBL/GenBank/DDBJ databases">
        <title>First Annotated Genome of the Yellow-green Alga Tribonema minus.</title>
        <authorList>
            <person name="Mahan K.M."/>
        </authorList>
    </citation>
    <scope>NUCLEOTIDE SEQUENCE</scope>
    <source>
        <strain evidence="2">UTEX B ZZ1240</strain>
    </source>
</reference>
<dbReference type="SUPFAM" id="SSF51197">
    <property type="entry name" value="Clavaminate synthase-like"/>
    <property type="match status" value="1"/>
</dbReference>
<dbReference type="AlphaFoldDB" id="A0A836CIJ6"/>
<dbReference type="Gene3D" id="2.60.120.620">
    <property type="entry name" value="q2cbj1_9rhob like domain"/>
    <property type="match status" value="1"/>
</dbReference>
<evidence type="ECO:0000313" key="3">
    <source>
        <dbReference type="Proteomes" id="UP000664859"/>
    </source>
</evidence>
<keyword evidence="3" id="KW-1185">Reference proteome</keyword>
<evidence type="ECO:0000313" key="2">
    <source>
        <dbReference type="EMBL" id="KAG5187885.1"/>
    </source>
</evidence>
<organism evidence="2 3">
    <name type="scientific">Tribonema minus</name>
    <dbReference type="NCBI Taxonomy" id="303371"/>
    <lineage>
        <taxon>Eukaryota</taxon>
        <taxon>Sar</taxon>
        <taxon>Stramenopiles</taxon>
        <taxon>Ochrophyta</taxon>
        <taxon>PX clade</taxon>
        <taxon>Xanthophyceae</taxon>
        <taxon>Tribonematales</taxon>
        <taxon>Tribonemataceae</taxon>
        <taxon>Tribonema</taxon>
    </lineage>
</organism>
<dbReference type="EMBL" id="JAFCMP010000079">
    <property type="protein sequence ID" value="KAG5187885.1"/>
    <property type="molecule type" value="Genomic_DNA"/>
</dbReference>
<sequence length="414" mass="43508">MLQSLKLAFWNPPAAAPAAAIVEAAHLNGAAAAGTGAAAAAALYGAPPPPPPAAAKKPAGKKRTPEEEAARQRGEEAGAEGGGSGGAGIAAAAAAVAAAAAASASGEVTPPAELSPLHVGSVLHAPTRYSQKAEEEKARSKRNRMTQKAACITATARHGADVADANSALAQLQGLTAKAFATEGYTILPHHPRLQALARAILDAVPADMNPDVAPWEKVFNTVDGTRKQVKMEDVKRATSKYMPVKRLLVDELAPVVNDILLGLSGLEVVKPALLLSKRTARRDALAQQPHRDWPLKQLLAAIGNGQDGFPVGVLLSLQDGGQLHVWPGSHDTPKEQPIKLSDRVTIRLNAGDIVLFHGALVHAGAGYVGKPGTYHLRVHFYTQSAHGRSAWTIFNETEELQLIDEDQCRRTRR</sequence>
<dbReference type="Pfam" id="PF05721">
    <property type="entry name" value="PhyH"/>
    <property type="match status" value="1"/>
</dbReference>
<comment type="caution">
    <text evidence="2">The sequence shown here is derived from an EMBL/GenBank/DDBJ whole genome shotgun (WGS) entry which is preliminary data.</text>
</comment>
<accession>A0A836CIJ6</accession>
<evidence type="ECO:0000256" key="1">
    <source>
        <dbReference type="SAM" id="MobiDB-lite"/>
    </source>
</evidence>
<feature type="region of interest" description="Disordered" evidence="1">
    <location>
        <begin position="126"/>
        <end position="145"/>
    </location>
</feature>
<feature type="compositionally biased region" description="Basic and acidic residues" evidence="1">
    <location>
        <begin position="63"/>
        <end position="76"/>
    </location>
</feature>
<protein>
    <submittedName>
        <fullName evidence="2">Uncharacterized protein</fullName>
    </submittedName>
</protein>
<dbReference type="OrthoDB" id="90882at2759"/>
<dbReference type="InterPro" id="IPR008775">
    <property type="entry name" value="Phytyl_CoA_dOase-like"/>
</dbReference>
<feature type="region of interest" description="Disordered" evidence="1">
    <location>
        <begin position="47"/>
        <end position="85"/>
    </location>
</feature>
<proteinExistence type="predicted"/>